<proteinExistence type="predicted"/>
<organism evidence="2 3">
    <name type="scientific">Mesorhizobium atlanticum</name>
    <dbReference type="NCBI Taxonomy" id="2233532"/>
    <lineage>
        <taxon>Bacteria</taxon>
        <taxon>Pseudomonadati</taxon>
        <taxon>Pseudomonadota</taxon>
        <taxon>Alphaproteobacteria</taxon>
        <taxon>Hyphomicrobiales</taxon>
        <taxon>Phyllobacteriaceae</taxon>
        <taxon>Mesorhizobium</taxon>
    </lineage>
</organism>
<feature type="transmembrane region" description="Helical" evidence="1">
    <location>
        <begin position="122"/>
        <end position="142"/>
    </location>
</feature>
<sequence length="161" mass="17282">MAMIGYVLKRILMVLVGYLVAVLVGLIAVVMIYAILSSLPNAPGYFGLMEFTPVAVLVVPPLGMFVYFLTIILTGAQTLVFALIAEFFSLRSFWLHMLFGAAAAASGFMLIWPAAADDPERWADMGIIAGAGLVAGLIYWLIAGRDAGFRRPLIKAIPGTV</sequence>
<dbReference type="Proteomes" id="UP000251956">
    <property type="component" value="Unassembled WGS sequence"/>
</dbReference>
<keyword evidence="1" id="KW-0812">Transmembrane</keyword>
<evidence type="ECO:0000256" key="1">
    <source>
        <dbReference type="SAM" id="Phobius"/>
    </source>
</evidence>
<comment type="caution">
    <text evidence="2">The sequence shown here is derived from an EMBL/GenBank/DDBJ whole genome shotgun (WGS) entry which is preliminary data.</text>
</comment>
<dbReference type="OrthoDB" id="8099726at2"/>
<feature type="transmembrane region" description="Helical" evidence="1">
    <location>
        <begin position="56"/>
        <end position="81"/>
    </location>
</feature>
<reference evidence="2 3" key="2">
    <citation type="submission" date="2018-07" db="EMBL/GenBank/DDBJ databases">
        <title>Diversity of Mesorhizobium strains in Brazil.</title>
        <authorList>
            <person name="Helene L.C.F."/>
            <person name="Dall'Agnol R."/>
            <person name="Delamuta J.R.M."/>
            <person name="Hungria M."/>
        </authorList>
    </citation>
    <scope>NUCLEOTIDE SEQUENCE [LARGE SCALE GENOMIC DNA]</scope>
    <source>
        <strain evidence="2 3">CNPSo 3140</strain>
    </source>
</reference>
<accession>A0A330GLZ4</accession>
<feature type="transmembrane region" description="Helical" evidence="1">
    <location>
        <begin position="93"/>
        <end position="116"/>
    </location>
</feature>
<keyword evidence="1" id="KW-1133">Transmembrane helix</keyword>
<dbReference type="EMBL" id="QMBQ01000006">
    <property type="protein sequence ID" value="RAZ74302.1"/>
    <property type="molecule type" value="Genomic_DNA"/>
</dbReference>
<keyword evidence="1" id="KW-0472">Membrane</keyword>
<protein>
    <submittedName>
        <fullName evidence="2">Uncharacterized protein</fullName>
    </submittedName>
</protein>
<evidence type="ECO:0000313" key="2">
    <source>
        <dbReference type="EMBL" id="RAZ74302.1"/>
    </source>
</evidence>
<feature type="transmembrane region" description="Helical" evidence="1">
    <location>
        <begin position="12"/>
        <end position="36"/>
    </location>
</feature>
<evidence type="ECO:0000313" key="3">
    <source>
        <dbReference type="Proteomes" id="UP000251956"/>
    </source>
</evidence>
<gene>
    <name evidence="2" type="ORF">DPM35_21430</name>
</gene>
<keyword evidence="3" id="KW-1185">Reference proteome</keyword>
<dbReference type="AlphaFoldDB" id="A0A330GLZ4"/>
<name>A0A330GLZ4_9HYPH</name>
<reference evidence="3" key="1">
    <citation type="submission" date="2018-06" db="EMBL/GenBank/DDBJ databases">
        <authorList>
            <person name="Helene L.C."/>
            <person name="Dall'Agnol R."/>
            <person name="Delamuta J.R."/>
            <person name="Hungria M."/>
        </authorList>
    </citation>
    <scope>NUCLEOTIDE SEQUENCE [LARGE SCALE GENOMIC DNA]</scope>
    <source>
        <strain evidence="3">CNPSo 3140</strain>
    </source>
</reference>